<name>A0A7X0PCW8_9BURK</name>
<protein>
    <submittedName>
        <fullName evidence="1">Uncharacterized protein</fullName>
    </submittedName>
</protein>
<gene>
    <name evidence="1" type="ORF">HNP48_002269</name>
</gene>
<keyword evidence="2" id="KW-1185">Reference proteome</keyword>
<dbReference type="AlphaFoldDB" id="A0A7X0PCW8"/>
<dbReference type="RefSeq" id="WP_184856994.1">
    <property type="nucleotide sequence ID" value="NZ_JACHLK010000003.1"/>
</dbReference>
<evidence type="ECO:0000313" key="2">
    <source>
        <dbReference type="Proteomes" id="UP000575083"/>
    </source>
</evidence>
<dbReference type="EMBL" id="JACHLK010000003">
    <property type="protein sequence ID" value="MBB6559602.1"/>
    <property type="molecule type" value="Genomic_DNA"/>
</dbReference>
<dbReference type="Proteomes" id="UP000575083">
    <property type="component" value="Unassembled WGS sequence"/>
</dbReference>
<reference evidence="1 2" key="1">
    <citation type="submission" date="2020-08" db="EMBL/GenBank/DDBJ databases">
        <title>Functional genomics of gut bacteria from endangered species of beetles.</title>
        <authorList>
            <person name="Carlos-Shanley C."/>
        </authorList>
    </citation>
    <scope>NUCLEOTIDE SEQUENCE [LARGE SCALE GENOMIC DNA]</scope>
    <source>
        <strain evidence="1 2">S00198</strain>
    </source>
</reference>
<accession>A0A7X0PCW8</accession>
<evidence type="ECO:0000313" key="1">
    <source>
        <dbReference type="EMBL" id="MBB6559602.1"/>
    </source>
</evidence>
<organism evidence="1 2">
    <name type="scientific">Acidovorax soli</name>
    <dbReference type="NCBI Taxonomy" id="592050"/>
    <lineage>
        <taxon>Bacteria</taxon>
        <taxon>Pseudomonadati</taxon>
        <taxon>Pseudomonadota</taxon>
        <taxon>Betaproteobacteria</taxon>
        <taxon>Burkholderiales</taxon>
        <taxon>Comamonadaceae</taxon>
        <taxon>Acidovorax</taxon>
    </lineage>
</organism>
<sequence>MRDLPRPQYGGGPFSIAGHLPHGLVLAQEKQRAPRPQCTLQGVLKAIALGFSEQYIGPPYYIHAGVYEAICKEHPEFRRNPYYKSFGDLKKQLEKSVDCFE</sequence>
<comment type="caution">
    <text evidence="1">The sequence shown here is derived from an EMBL/GenBank/DDBJ whole genome shotgun (WGS) entry which is preliminary data.</text>
</comment>
<proteinExistence type="predicted"/>